<dbReference type="AlphaFoldDB" id="A0AAP0PVG8"/>
<gene>
    <name evidence="1" type="ORF">Scep_004487</name>
</gene>
<keyword evidence="2" id="KW-1185">Reference proteome</keyword>
<accession>A0AAP0PVG8</accession>
<evidence type="ECO:0000313" key="2">
    <source>
        <dbReference type="Proteomes" id="UP001419268"/>
    </source>
</evidence>
<evidence type="ECO:0000313" key="1">
    <source>
        <dbReference type="EMBL" id="KAK9157913.1"/>
    </source>
</evidence>
<name>A0AAP0PVG8_9MAGN</name>
<proteinExistence type="predicted"/>
<reference evidence="1 2" key="1">
    <citation type="submission" date="2024-01" db="EMBL/GenBank/DDBJ databases">
        <title>Genome assemblies of Stephania.</title>
        <authorList>
            <person name="Yang L."/>
        </authorList>
    </citation>
    <scope>NUCLEOTIDE SEQUENCE [LARGE SCALE GENOMIC DNA]</scope>
    <source>
        <strain evidence="1">JXDWG</strain>
        <tissue evidence="1">Leaf</tissue>
    </source>
</reference>
<sequence>MMKQLIDNQQKVNRILEEIRQIGFEIPGLKELETQLIQYNVKLQNMTDEEELSSTQPIFNPEEDVSVDTLKIFKVNEVTQMEDYLRETSEECEIFQIEQEIVITLNEGENEMKTDVISDKPKKPHIESMKRPTSSVGATTPTLPCTFGTPYKGVEVKERSQIFYTADTFLLDDPDATDSFVLEVPNELLNLKEGVHASLPKYVDVTFVVDISK</sequence>
<dbReference type="EMBL" id="JBBNAG010000002">
    <property type="protein sequence ID" value="KAK9157913.1"/>
    <property type="molecule type" value="Genomic_DNA"/>
</dbReference>
<comment type="caution">
    <text evidence="1">The sequence shown here is derived from an EMBL/GenBank/DDBJ whole genome shotgun (WGS) entry which is preliminary data.</text>
</comment>
<organism evidence="1 2">
    <name type="scientific">Stephania cephalantha</name>
    <dbReference type="NCBI Taxonomy" id="152367"/>
    <lineage>
        <taxon>Eukaryota</taxon>
        <taxon>Viridiplantae</taxon>
        <taxon>Streptophyta</taxon>
        <taxon>Embryophyta</taxon>
        <taxon>Tracheophyta</taxon>
        <taxon>Spermatophyta</taxon>
        <taxon>Magnoliopsida</taxon>
        <taxon>Ranunculales</taxon>
        <taxon>Menispermaceae</taxon>
        <taxon>Menispermoideae</taxon>
        <taxon>Cissampelideae</taxon>
        <taxon>Stephania</taxon>
    </lineage>
</organism>
<protein>
    <submittedName>
        <fullName evidence="1">Uncharacterized protein</fullName>
    </submittedName>
</protein>
<dbReference type="Proteomes" id="UP001419268">
    <property type="component" value="Unassembled WGS sequence"/>
</dbReference>